<dbReference type="HOGENOM" id="CLU_2289376_0_0_5"/>
<evidence type="ECO:0000313" key="2">
    <source>
        <dbReference type="Proteomes" id="UP000000552"/>
    </source>
</evidence>
<dbReference type="Proteomes" id="UP000000552">
    <property type="component" value="Chromosome"/>
</dbReference>
<protein>
    <submittedName>
        <fullName evidence="1">Mll6469 protein</fullName>
    </submittedName>
</protein>
<dbReference type="EMBL" id="BA000012">
    <property type="protein sequence ID" value="BAB52759.1"/>
    <property type="molecule type" value="Genomic_DNA"/>
</dbReference>
<name>Q989D8_RHILO</name>
<evidence type="ECO:0000313" key="1">
    <source>
        <dbReference type="EMBL" id="BAB52759.1"/>
    </source>
</evidence>
<proteinExistence type="predicted"/>
<sequence>MNTTVGRRLDLLMAATMLTCGSASAPSPKKLDEASANLDRLTKNLEVCDHGGHNREIDADPEWQDLFGMICSVDINTGRATRPTYLPNPINKAREEAMSER</sequence>
<accession>Q989D8</accession>
<dbReference type="RefSeq" id="WP_010914073.1">
    <property type="nucleotide sequence ID" value="NC_002678.2"/>
</dbReference>
<reference evidence="1 2" key="1">
    <citation type="journal article" date="2000" name="DNA Res.">
        <title>Complete genome structure of the nitrogen-fixing symbiotic bacterium Mesorhizobium loti.</title>
        <authorList>
            <person name="Kaneko T."/>
            <person name="Nakamura Y."/>
            <person name="Sato S."/>
            <person name="Asamizu E."/>
            <person name="Kato T."/>
            <person name="Sasamoto S."/>
            <person name="Watanabe A."/>
            <person name="Idesawa K."/>
            <person name="Ishikawa A."/>
            <person name="Kawashima K."/>
            <person name="Kimura T."/>
            <person name="Kishida Y."/>
            <person name="Kiyokawa C."/>
            <person name="Kohara M."/>
            <person name="Matsumoto M."/>
            <person name="Matsuno A."/>
            <person name="Mochizuki Y."/>
            <person name="Nakayama S."/>
            <person name="Nakazaki N."/>
            <person name="Shimpo S."/>
            <person name="Sugimoto M."/>
            <person name="Takeuchi C."/>
            <person name="Yamada M."/>
            <person name="Tabata S."/>
        </authorList>
    </citation>
    <scope>NUCLEOTIDE SEQUENCE [LARGE SCALE GENOMIC DNA]</scope>
    <source>
        <strain evidence="2">LMG 29417 / CECT 9101 / MAFF 303099</strain>
    </source>
</reference>
<gene>
    <name evidence="1" type="ordered locus">mll6469</name>
</gene>
<dbReference type="AlphaFoldDB" id="Q989D8"/>
<dbReference type="KEGG" id="mlo:mll6469"/>
<dbReference type="PATRIC" id="fig|266835.9.peg.5136"/>
<organism evidence="1 2">
    <name type="scientific">Mesorhizobium japonicum (strain LMG 29417 / CECT 9101 / MAFF 303099)</name>
    <name type="common">Mesorhizobium loti (strain MAFF 303099)</name>
    <dbReference type="NCBI Taxonomy" id="266835"/>
    <lineage>
        <taxon>Bacteria</taxon>
        <taxon>Pseudomonadati</taxon>
        <taxon>Pseudomonadota</taxon>
        <taxon>Alphaproteobacteria</taxon>
        <taxon>Hyphomicrobiales</taxon>
        <taxon>Phyllobacteriaceae</taxon>
        <taxon>Mesorhizobium</taxon>
    </lineage>
</organism>